<dbReference type="eggNOG" id="KOG0192">
    <property type="taxonomic scope" value="Eukaryota"/>
</dbReference>
<keyword evidence="1" id="KW-0812">Transmembrane</keyword>
<evidence type="ECO:0000313" key="4">
    <source>
        <dbReference type="Proteomes" id="UP000005238"/>
    </source>
</evidence>
<dbReference type="GO" id="GO:0007165">
    <property type="term" value="P:signal transduction"/>
    <property type="evidence" value="ECO:0000318"/>
    <property type="project" value="GO_Central"/>
</dbReference>
<dbReference type="VEuPathDB" id="FungiDB:KRP23_7931"/>
<sequence length="686" mass="75663">MKVGYGRHLSSSQNFVNAVLPSNDTFFRFDGTNSDLARQLYLRDKAGGSAPQFTNFDVPDGVQKRLNDLNLEWDKLPGIAQRALLWDSGFGISPMNKPVQIWTLSGHSMADLAVPLAQFQDVGCVEMNCTQPDTTQSLSNLYCNGDQMLTAARCVAQEFEDDAEIHLAMWMTGGNPKVVPNPLFRKHQWVDGSSGTDQYYTVAAIHTVNMDNEATYGVCPTDDQNGGYGSLVLPCYHLGNITDDVLESLEEVEGTPWVSRWLVEDYSGAAPKGTGSSSSSAGGGFNLVLVVPIVGGILLLVGLTVLVVFLLRRKNSRGDTNNSQEPHGNPYQAYNNADPRTSIDASWQAAYKEVQSPVHNNARHRSTEGSVTSDLETRRCSDITARLRTPYQGEFSSESNATMKTLLSSEYLVDKRIPFDSLTFENALSKGAMGEVWLGMYQGQQVAVKRLLQSNTHRAEEVEEFAKEIELSASLVHPNIVLFVGVAWNTLNNLVMVLEFFPEGDLLSFLDKNADALSWAKDKIHIAVGIGRAMEYLHSRAPPLIHRDLKSNNVMLTNELEPKLIDFGVSRGTAESTMTAGVGTPYWTAPEILEGKRYTEQADIYSFGVILSELDTGKRPYHDALRSDGTKPKPFQIMERVMAGVLRPSLSDDCPPRIRRISTACCQQDSRQRPTAAQVVQMLEGC</sequence>
<feature type="transmembrane region" description="Helical" evidence="1">
    <location>
        <begin position="287"/>
        <end position="311"/>
    </location>
</feature>
<dbReference type="InterPro" id="IPR008271">
    <property type="entry name" value="Ser/Thr_kinase_AS"/>
</dbReference>
<dbReference type="InterPro" id="IPR051681">
    <property type="entry name" value="Ser/Thr_Kinases-Pseudokinases"/>
</dbReference>
<organism evidence="3 4">
    <name type="scientific">Phytophthora ramorum</name>
    <name type="common">Sudden oak death agent</name>
    <dbReference type="NCBI Taxonomy" id="164328"/>
    <lineage>
        <taxon>Eukaryota</taxon>
        <taxon>Sar</taxon>
        <taxon>Stramenopiles</taxon>
        <taxon>Oomycota</taxon>
        <taxon>Peronosporomycetes</taxon>
        <taxon>Peronosporales</taxon>
        <taxon>Peronosporaceae</taxon>
        <taxon>Phytophthora</taxon>
    </lineage>
</organism>
<dbReference type="PROSITE" id="PS50011">
    <property type="entry name" value="PROTEIN_KINASE_DOM"/>
    <property type="match status" value="1"/>
</dbReference>
<dbReference type="HOGENOM" id="CLU_000288_63_45_1"/>
<reference evidence="3" key="2">
    <citation type="submission" date="2015-06" db="UniProtKB">
        <authorList>
            <consortium name="EnsemblProtists"/>
        </authorList>
    </citation>
    <scope>IDENTIFICATION</scope>
    <source>
        <strain evidence="3">Pr102</strain>
    </source>
</reference>
<reference evidence="4" key="1">
    <citation type="journal article" date="2006" name="Science">
        <title>Phytophthora genome sequences uncover evolutionary origins and mechanisms of pathogenesis.</title>
        <authorList>
            <person name="Tyler B.M."/>
            <person name="Tripathy S."/>
            <person name="Zhang X."/>
            <person name="Dehal P."/>
            <person name="Jiang R.H."/>
            <person name="Aerts A."/>
            <person name="Arredondo F.D."/>
            <person name="Baxter L."/>
            <person name="Bensasson D."/>
            <person name="Beynon J.L."/>
            <person name="Chapman J."/>
            <person name="Damasceno C.M."/>
            <person name="Dorrance A.E."/>
            <person name="Dou D."/>
            <person name="Dickerman A.W."/>
            <person name="Dubchak I.L."/>
            <person name="Garbelotto M."/>
            <person name="Gijzen M."/>
            <person name="Gordon S.G."/>
            <person name="Govers F."/>
            <person name="Grunwald N.J."/>
            <person name="Huang W."/>
            <person name="Ivors K.L."/>
            <person name="Jones R.W."/>
            <person name="Kamoun S."/>
            <person name="Krampis K."/>
            <person name="Lamour K.H."/>
            <person name="Lee M.K."/>
            <person name="McDonald W.H."/>
            <person name="Medina M."/>
            <person name="Meijer H.J."/>
            <person name="Nordberg E.K."/>
            <person name="Maclean D.J."/>
            <person name="Ospina-Giraldo M.D."/>
            <person name="Morris P.F."/>
            <person name="Phuntumart V."/>
            <person name="Putnam N.H."/>
            <person name="Rash S."/>
            <person name="Rose J.K."/>
            <person name="Sakihama Y."/>
            <person name="Salamov A.A."/>
            <person name="Savidor A."/>
            <person name="Scheuring C.F."/>
            <person name="Smith B.M."/>
            <person name="Sobral B.W."/>
            <person name="Terry A."/>
            <person name="Torto-Alalibo T.A."/>
            <person name="Win J."/>
            <person name="Xu Z."/>
            <person name="Zhang H."/>
            <person name="Grigoriev I.V."/>
            <person name="Rokhsar D.S."/>
            <person name="Boore J.L."/>
        </authorList>
    </citation>
    <scope>NUCLEOTIDE SEQUENCE [LARGE SCALE GENOMIC DNA]</scope>
    <source>
        <strain evidence="4">Pr102</strain>
    </source>
</reference>
<dbReference type="InterPro" id="IPR000719">
    <property type="entry name" value="Prot_kinase_dom"/>
</dbReference>
<evidence type="ECO:0000313" key="3">
    <source>
        <dbReference type="EnsemblProtists" id="Phyra84554"/>
    </source>
</evidence>
<dbReference type="EMBL" id="DS566113">
    <property type="status" value="NOT_ANNOTATED_CDS"/>
    <property type="molecule type" value="Genomic_DNA"/>
</dbReference>
<dbReference type="InParanoid" id="H3H2F6"/>
<feature type="domain" description="Protein kinase" evidence="2">
    <location>
        <begin position="422"/>
        <end position="686"/>
    </location>
</feature>
<protein>
    <recommendedName>
        <fullName evidence="2">Protein kinase domain-containing protein</fullName>
    </recommendedName>
</protein>
<dbReference type="VEuPathDB" id="FungiDB:KRP22_14465"/>
<proteinExistence type="predicted"/>
<dbReference type="GO" id="GO:0004674">
    <property type="term" value="F:protein serine/threonine kinase activity"/>
    <property type="evidence" value="ECO:0000318"/>
    <property type="project" value="GO_Central"/>
</dbReference>
<dbReference type="Proteomes" id="UP000005238">
    <property type="component" value="Unassembled WGS sequence"/>
</dbReference>
<dbReference type="PANTHER" id="PTHR44329:SF214">
    <property type="entry name" value="PROTEIN KINASE DOMAIN-CONTAINING PROTEIN"/>
    <property type="match status" value="1"/>
</dbReference>
<dbReference type="CDD" id="cd13999">
    <property type="entry name" value="STKc_MAP3K-like"/>
    <property type="match status" value="1"/>
</dbReference>
<dbReference type="SUPFAM" id="SSF56112">
    <property type="entry name" value="Protein kinase-like (PK-like)"/>
    <property type="match status" value="1"/>
</dbReference>
<dbReference type="Gene3D" id="3.30.200.20">
    <property type="entry name" value="Phosphorylase Kinase, domain 1"/>
    <property type="match status" value="1"/>
</dbReference>
<dbReference type="Gene3D" id="1.10.510.10">
    <property type="entry name" value="Transferase(Phosphotransferase) domain 1"/>
    <property type="match status" value="1"/>
</dbReference>
<keyword evidence="1" id="KW-0472">Membrane</keyword>
<evidence type="ECO:0000259" key="2">
    <source>
        <dbReference type="PROSITE" id="PS50011"/>
    </source>
</evidence>
<dbReference type="SMART" id="SM00220">
    <property type="entry name" value="S_TKc"/>
    <property type="match status" value="1"/>
</dbReference>
<dbReference type="PANTHER" id="PTHR44329">
    <property type="entry name" value="SERINE/THREONINE-PROTEIN KINASE TNNI3K-RELATED"/>
    <property type="match status" value="1"/>
</dbReference>
<dbReference type="OMA" id="NIMRHAW"/>
<dbReference type="InterPro" id="IPR011009">
    <property type="entry name" value="Kinase-like_dom_sf"/>
</dbReference>
<keyword evidence="4" id="KW-1185">Reference proteome</keyword>
<dbReference type="GO" id="GO:0005524">
    <property type="term" value="F:ATP binding"/>
    <property type="evidence" value="ECO:0007669"/>
    <property type="project" value="InterPro"/>
</dbReference>
<dbReference type="VEuPathDB" id="FungiDB:KRP23_2954"/>
<accession>H3H2F6</accession>
<dbReference type="EnsemblProtists" id="Phyra84554">
    <property type="protein sequence ID" value="Phyra84554"/>
    <property type="gene ID" value="Phyra84554"/>
</dbReference>
<dbReference type="InterPro" id="IPR001245">
    <property type="entry name" value="Ser-Thr/Tyr_kinase_cat_dom"/>
</dbReference>
<dbReference type="PROSITE" id="PS00108">
    <property type="entry name" value="PROTEIN_KINASE_ST"/>
    <property type="match status" value="1"/>
</dbReference>
<dbReference type="STRING" id="164328.H3H2F6"/>
<evidence type="ECO:0000256" key="1">
    <source>
        <dbReference type="SAM" id="Phobius"/>
    </source>
</evidence>
<keyword evidence="1" id="KW-1133">Transmembrane helix</keyword>
<dbReference type="AlphaFoldDB" id="H3H2F6"/>
<dbReference type="Pfam" id="PF07714">
    <property type="entry name" value="PK_Tyr_Ser-Thr"/>
    <property type="match status" value="1"/>
</dbReference>
<name>H3H2F6_PHYRM</name>
<dbReference type="VEuPathDB" id="FungiDB:KRP22_89"/>